<comment type="similarity">
    <text evidence="3">Belongs to the peptidase M50B family.</text>
</comment>
<dbReference type="GO" id="GO:0006508">
    <property type="term" value="P:proteolysis"/>
    <property type="evidence" value="ECO:0007669"/>
    <property type="project" value="UniProtKB-KW"/>
</dbReference>
<feature type="transmembrane region" description="Helical" evidence="12">
    <location>
        <begin position="162"/>
        <end position="192"/>
    </location>
</feature>
<evidence type="ECO:0000313" key="14">
    <source>
        <dbReference type="EMBL" id="QTL97264.1"/>
    </source>
</evidence>
<proteinExistence type="inferred from homology"/>
<evidence type="ECO:0000256" key="4">
    <source>
        <dbReference type="ARBA" id="ARBA00022670"/>
    </source>
</evidence>
<gene>
    <name evidence="14" type="ORF">GM661_04345</name>
</gene>
<evidence type="ECO:0000256" key="8">
    <source>
        <dbReference type="ARBA" id="ARBA00022833"/>
    </source>
</evidence>
<feature type="domain" description="Peptidase M50" evidence="13">
    <location>
        <begin position="32"/>
        <end position="101"/>
    </location>
</feature>
<evidence type="ECO:0000256" key="6">
    <source>
        <dbReference type="ARBA" id="ARBA00022723"/>
    </source>
</evidence>
<evidence type="ECO:0000256" key="5">
    <source>
        <dbReference type="ARBA" id="ARBA00022692"/>
    </source>
</evidence>
<evidence type="ECO:0000256" key="3">
    <source>
        <dbReference type="ARBA" id="ARBA00007931"/>
    </source>
</evidence>
<feature type="transmembrane region" description="Helical" evidence="12">
    <location>
        <begin position="81"/>
        <end position="103"/>
    </location>
</feature>
<dbReference type="SUPFAM" id="SSF54631">
    <property type="entry name" value="CBS-domain pair"/>
    <property type="match status" value="1"/>
</dbReference>
<evidence type="ECO:0000256" key="11">
    <source>
        <dbReference type="ARBA" id="ARBA00023136"/>
    </source>
</evidence>
<organism evidence="14 15">
    <name type="scientific">Iocasia fonsfrigidae</name>
    <dbReference type="NCBI Taxonomy" id="2682810"/>
    <lineage>
        <taxon>Bacteria</taxon>
        <taxon>Bacillati</taxon>
        <taxon>Bacillota</taxon>
        <taxon>Clostridia</taxon>
        <taxon>Halanaerobiales</taxon>
        <taxon>Halanaerobiaceae</taxon>
        <taxon>Iocasia</taxon>
    </lineage>
</organism>
<dbReference type="GO" id="GO:0046872">
    <property type="term" value="F:metal ion binding"/>
    <property type="evidence" value="ECO:0007669"/>
    <property type="project" value="UniProtKB-KW"/>
</dbReference>
<feature type="transmembrane region" description="Helical" evidence="12">
    <location>
        <begin position="115"/>
        <end position="133"/>
    </location>
</feature>
<feature type="transmembrane region" description="Helical" evidence="12">
    <location>
        <begin position="6"/>
        <end position="24"/>
    </location>
</feature>
<accession>A0A8A7KGI1</accession>
<dbReference type="InterPro" id="IPR008915">
    <property type="entry name" value="Peptidase_M50"/>
</dbReference>
<comment type="subcellular location">
    <subcellularLocation>
        <location evidence="2">Membrane</location>
        <topology evidence="2">Multi-pass membrane protein</topology>
    </subcellularLocation>
</comment>
<evidence type="ECO:0000256" key="10">
    <source>
        <dbReference type="ARBA" id="ARBA00023049"/>
    </source>
</evidence>
<evidence type="ECO:0000256" key="7">
    <source>
        <dbReference type="ARBA" id="ARBA00022801"/>
    </source>
</evidence>
<sequence>MGFPGLVLRVNPLFLLVLLLFFFVGMIKEALIAFTIVFLHELIHIIFARYLGYSFTRLELFPFGGMAEYKGLLEMEPIKEIIVSMAGPMANLLAFAFLLFYQLTTHKQNEILQIFINYNLIIASINLIPALPLDGGRVLRGLLVLKIGFKRGTLAAVKISKYIAFICGIFALLAIVLARSNIWILCLAFFVYTAALKEEKQILYYFLRFLTQRSDFLGDMKVKELAGEVVDISLPVREAVYYINPSRYNLFFVVDKGDISGIITETKLLKTYFCHHKKDILIKDILSV</sequence>
<keyword evidence="8" id="KW-0862">Zinc</keyword>
<reference evidence="14" key="1">
    <citation type="submission" date="2019-12" db="EMBL/GenBank/DDBJ databases">
        <authorList>
            <person name="zhang j."/>
            <person name="sun C.M."/>
        </authorList>
    </citation>
    <scope>NUCLEOTIDE SEQUENCE</scope>
    <source>
        <strain evidence="14">NS-1</strain>
    </source>
</reference>
<dbReference type="PANTHER" id="PTHR39188">
    <property type="entry name" value="MEMBRANE-ASSOCIATED ZINC METALLOPROTEASE M50B"/>
    <property type="match status" value="1"/>
</dbReference>
<keyword evidence="9 12" id="KW-1133">Transmembrane helix</keyword>
<dbReference type="PANTHER" id="PTHR39188:SF3">
    <property type="entry name" value="STAGE IV SPORULATION PROTEIN FB"/>
    <property type="match status" value="1"/>
</dbReference>
<keyword evidence="5 12" id="KW-0812">Transmembrane</keyword>
<keyword evidence="7" id="KW-0378">Hydrolase</keyword>
<evidence type="ECO:0000256" key="2">
    <source>
        <dbReference type="ARBA" id="ARBA00004141"/>
    </source>
</evidence>
<keyword evidence="4" id="KW-0645">Protease</keyword>
<keyword evidence="6" id="KW-0479">Metal-binding</keyword>
<dbReference type="GO" id="GO:0008237">
    <property type="term" value="F:metallopeptidase activity"/>
    <property type="evidence" value="ECO:0007669"/>
    <property type="project" value="UniProtKB-KW"/>
</dbReference>
<dbReference type="GO" id="GO:0016020">
    <property type="term" value="C:membrane"/>
    <property type="evidence" value="ECO:0007669"/>
    <property type="project" value="UniProtKB-SubCell"/>
</dbReference>
<evidence type="ECO:0000256" key="9">
    <source>
        <dbReference type="ARBA" id="ARBA00022989"/>
    </source>
</evidence>
<dbReference type="RefSeq" id="WP_230868900.1">
    <property type="nucleotide sequence ID" value="NZ_CP046640.1"/>
</dbReference>
<dbReference type="AlphaFoldDB" id="A0A8A7KGI1"/>
<feature type="transmembrane region" description="Helical" evidence="12">
    <location>
        <begin position="31"/>
        <end position="52"/>
    </location>
</feature>
<dbReference type="KEGG" id="ifn:GM661_04345"/>
<dbReference type="CDD" id="cd06161">
    <property type="entry name" value="S2P-M50_SpoIVFB"/>
    <property type="match status" value="1"/>
</dbReference>
<dbReference type="Proteomes" id="UP000665020">
    <property type="component" value="Chromosome"/>
</dbReference>
<dbReference type="InterPro" id="IPR046342">
    <property type="entry name" value="CBS_dom_sf"/>
</dbReference>
<evidence type="ECO:0000259" key="13">
    <source>
        <dbReference type="Pfam" id="PF02163"/>
    </source>
</evidence>
<keyword evidence="15" id="KW-1185">Reference proteome</keyword>
<evidence type="ECO:0000256" key="12">
    <source>
        <dbReference type="SAM" id="Phobius"/>
    </source>
</evidence>
<keyword evidence="11 12" id="KW-0472">Membrane</keyword>
<evidence type="ECO:0000256" key="1">
    <source>
        <dbReference type="ARBA" id="ARBA00001947"/>
    </source>
</evidence>
<name>A0A8A7KGI1_9FIRM</name>
<dbReference type="EMBL" id="CP046640">
    <property type="protein sequence ID" value="QTL97264.1"/>
    <property type="molecule type" value="Genomic_DNA"/>
</dbReference>
<keyword evidence="10" id="KW-0482">Metalloprotease</keyword>
<evidence type="ECO:0000313" key="15">
    <source>
        <dbReference type="Proteomes" id="UP000665020"/>
    </source>
</evidence>
<dbReference type="Pfam" id="PF02163">
    <property type="entry name" value="Peptidase_M50"/>
    <property type="match status" value="1"/>
</dbReference>
<protein>
    <recommendedName>
        <fullName evidence="13">Peptidase M50 domain-containing protein</fullName>
    </recommendedName>
</protein>
<comment type="cofactor">
    <cofactor evidence="1">
        <name>Zn(2+)</name>
        <dbReference type="ChEBI" id="CHEBI:29105"/>
    </cofactor>
</comment>